<organism evidence="1 2">
    <name type="scientific">Ectopseudomonas toyotomiensis</name>
    <dbReference type="NCBI Taxonomy" id="554344"/>
    <lineage>
        <taxon>Bacteria</taxon>
        <taxon>Pseudomonadati</taxon>
        <taxon>Pseudomonadota</taxon>
        <taxon>Gammaproteobacteria</taxon>
        <taxon>Pseudomonadales</taxon>
        <taxon>Pseudomonadaceae</taxon>
        <taxon>Ectopseudomonas</taxon>
    </lineage>
</organism>
<name>A0AA42LDC0_9GAMM</name>
<dbReference type="AlphaFoldDB" id="A0AA42LDC0"/>
<proteinExistence type="predicted"/>
<reference evidence="1" key="1">
    <citation type="submission" date="2022-09" db="EMBL/GenBank/DDBJ databases">
        <title>Intensive care unit water sources are persistently colonized with multi-drug resistant bacteria and are the site of extensive horizontal gene transfer of antibiotic resistance genes.</title>
        <authorList>
            <person name="Diorio-Toth L."/>
        </authorList>
    </citation>
    <scope>NUCLEOTIDE SEQUENCE</scope>
    <source>
        <strain evidence="1">GD03863</strain>
    </source>
</reference>
<comment type="caution">
    <text evidence="1">The sequence shown here is derived from an EMBL/GenBank/DDBJ whole genome shotgun (WGS) entry which is preliminary data.</text>
</comment>
<dbReference type="EMBL" id="JAOCDH010000006">
    <property type="protein sequence ID" value="MDH0701326.1"/>
    <property type="molecule type" value="Genomic_DNA"/>
</dbReference>
<gene>
    <name evidence="1" type="ORF">N5D41_07460</name>
</gene>
<accession>A0AA42LDC0</accession>
<protein>
    <submittedName>
        <fullName evidence="1">Uncharacterized protein</fullName>
    </submittedName>
</protein>
<evidence type="ECO:0000313" key="1">
    <source>
        <dbReference type="EMBL" id="MDH0701326.1"/>
    </source>
</evidence>
<dbReference type="Proteomes" id="UP001161137">
    <property type="component" value="Unassembled WGS sequence"/>
</dbReference>
<sequence>MAWWIHDNLPYASQFWFPRLAAFNLRWSANPNTLPSIGTYVTNPHTGDRKALVKDGVATLSLGERKVIVRPWLESLA</sequence>
<evidence type="ECO:0000313" key="2">
    <source>
        <dbReference type="Proteomes" id="UP001161137"/>
    </source>
</evidence>